<evidence type="ECO:0000313" key="1">
    <source>
        <dbReference type="EMBL" id="NCJ06123.1"/>
    </source>
</evidence>
<keyword evidence="2" id="KW-1185">Reference proteome</keyword>
<dbReference type="RefSeq" id="WP_161824599.1">
    <property type="nucleotide sequence ID" value="NZ_WVIC01000009.1"/>
</dbReference>
<comment type="caution">
    <text evidence="1">The sequence shown here is derived from an EMBL/GenBank/DDBJ whole genome shotgun (WGS) entry which is preliminary data.</text>
</comment>
<proteinExistence type="predicted"/>
<accession>A0A8K1ZWE5</accession>
<evidence type="ECO:0000313" key="2">
    <source>
        <dbReference type="Proteomes" id="UP000607397"/>
    </source>
</evidence>
<name>A0A8K1ZWE5_9CYAN</name>
<dbReference type="Proteomes" id="UP000607397">
    <property type="component" value="Unassembled WGS sequence"/>
</dbReference>
<organism evidence="1 2">
    <name type="scientific">Petrachloros mirabilis ULC683</name>
    <dbReference type="NCBI Taxonomy" id="2781853"/>
    <lineage>
        <taxon>Bacteria</taxon>
        <taxon>Bacillati</taxon>
        <taxon>Cyanobacteriota</taxon>
        <taxon>Cyanophyceae</taxon>
        <taxon>Synechococcales</taxon>
        <taxon>Petrachlorosaceae</taxon>
        <taxon>Petrachloros</taxon>
        <taxon>Petrachloros mirabilis</taxon>
    </lineage>
</organism>
<reference evidence="1" key="1">
    <citation type="submission" date="2019-12" db="EMBL/GenBank/DDBJ databases">
        <title>High-Quality draft genome sequences of three cyanobacteria isolated from the limestone walls of the Old Cathedral of Coimbra.</title>
        <authorList>
            <person name="Tiago I."/>
            <person name="Soares F."/>
            <person name="Portugal A."/>
        </authorList>
    </citation>
    <scope>NUCLEOTIDE SEQUENCE [LARGE SCALE GENOMIC DNA]</scope>
    <source>
        <strain evidence="1">C</strain>
    </source>
</reference>
<dbReference type="EMBL" id="WVIC01000009">
    <property type="protein sequence ID" value="NCJ06123.1"/>
    <property type="molecule type" value="Genomic_DNA"/>
</dbReference>
<evidence type="ECO:0008006" key="3">
    <source>
        <dbReference type="Google" id="ProtNLM"/>
    </source>
</evidence>
<protein>
    <recommendedName>
        <fullName evidence="3">Hydantoinase/oxoprolinase N-terminal domain-containing protein</fullName>
    </recommendedName>
</protein>
<gene>
    <name evidence="1" type="ORF">GS597_06250</name>
</gene>
<dbReference type="AlphaFoldDB" id="A0A8K1ZWE5"/>
<sequence>MLKVFADRGGTFTDLVAVSDQSDIIHRLSTLPERFQLVALPHQSWVIVYKLLSEQPDQYPDAVIQGK</sequence>